<dbReference type="EMBL" id="KN122588">
    <property type="protein sequence ID" value="KFO29439.1"/>
    <property type="molecule type" value="Genomic_DNA"/>
</dbReference>
<evidence type="ECO:0000313" key="12">
    <source>
        <dbReference type="EMBL" id="KFO29439.1"/>
    </source>
</evidence>
<comment type="similarity">
    <text evidence="3">Belongs to the UQCC3 family.</text>
</comment>
<evidence type="ECO:0000256" key="4">
    <source>
        <dbReference type="ARBA" id="ARBA00016475"/>
    </source>
</evidence>
<evidence type="ECO:0000256" key="10">
    <source>
        <dbReference type="ARBA" id="ARBA00023310"/>
    </source>
</evidence>
<dbReference type="AlphaFoldDB" id="A0A091DBC4"/>
<dbReference type="InterPro" id="IPR027896">
    <property type="entry name" value="UQCC3"/>
</dbReference>
<evidence type="ECO:0000256" key="2">
    <source>
        <dbReference type="ARBA" id="ARBA00004434"/>
    </source>
</evidence>
<evidence type="ECO:0000313" key="13">
    <source>
        <dbReference type="Proteomes" id="UP000028990"/>
    </source>
</evidence>
<keyword evidence="6" id="KW-0999">Mitochondrion inner membrane</keyword>
<evidence type="ECO:0000256" key="6">
    <source>
        <dbReference type="ARBA" id="ARBA00022792"/>
    </source>
</evidence>
<dbReference type="GO" id="GO:0006122">
    <property type="term" value="P:mitochondrial electron transport, ubiquinol to cytochrome c"/>
    <property type="evidence" value="ECO:0007669"/>
    <property type="project" value="TreeGrafter"/>
</dbReference>
<evidence type="ECO:0000256" key="9">
    <source>
        <dbReference type="ARBA" id="ARBA00023136"/>
    </source>
</evidence>
<evidence type="ECO:0000256" key="11">
    <source>
        <dbReference type="SAM" id="Phobius"/>
    </source>
</evidence>
<keyword evidence="5 11" id="KW-0812">Transmembrane</keyword>
<evidence type="ECO:0000256" key="1">
    <source>
        <dbReference type="ARBA" id="ARBA00002879"/>
    </source>
</evidence>
<proteinExistence type="inferred from homology"/>
<dbReference type="PANTHER" id="PTHR36465">
    <property type="entry name" value="UBIQUINOL-CYTOCHROME-C REDUCTASE COMPLEX ASSEMBLY FACTOR 3"/>
    <property type="match status" value="1"/>
</dbReference>
<reference evidence="12 13" key="1">
    <citation type="submission" date="2013-11" db="EMBL/GenBank/DDBJ databases">
        <title>The Damaraland mole rat (Fukomys damarensis) genome and evolution of African mole rats.</title>
        <authorList>
            <person name="Gladyshev V.N."/>
            <person name="Fang X."/>
        </authorList>
    </citation>
    <scope>NUCLEOTIDE SEQUENCE [LARGE SCALE GENOMIC DNA]</scope>
    <source>
        <tissue evidence="12">Liver</tissue>
    </source>
</reference>
<keyword evidence="7 11" id="KW-1133">Transmembrane helix</keyword>
<dbReference type="GO" id="GO:0005743">
    <property type="term" value="C:mitochondrial inner membrane"/>
    <property type="evidence" value="ECO:0007669"/>
    <property type="project" value="UniProtKB-SubCell"/>
</dbReference>
<organism evidence="12 13">
    <name type="scientific">Fukomys damarensis</name>
    <name type="common">Damaraland mole rat</name>
    <name type="synonym">Cryptomys damarensis</name>
    <dbReference type="NCBI Taxonomy" id="885580"/>
    <lineage>
        <taxon>Eukaryota</taxon>
        <taxon>Metazoa</taxon>
        <taxon>Chordata</taxon>
        <taxon>Craniata</taxon>
        <taxon>Vertebrata</taxon>
        <taxon>Euteleostomi</taxon>
        <taxon>Mammalia</taxon>
        <taxon>Eutheria</taxon>
        <taxon>Euarchontoglires</taxon>
        <taxon>Glires</taxon>
        <taxon>Rodentia</taxon>
        <taxon>Hystricomorpha</taxon>
        <taxon>Bathyergidae</taxon>
        <taxon>Fukomys</taxon>
    </lineage>
</organism>
<evidence type="ECO:0000256" key="3">
    <source>
        <dbReference type="ARBA" id="ARBA00006970"/>
    </source>
</evidence>
<keyword evidence="13" id="KW-1185">Reference proteome</keyword>
<dbReference type="STRING" id="885580.ENSFDAP00000004587"/>
<dbReference type="GO" id="GO:0034551">
    <property type="term" value="P:mitochondrial respiratory chain complex III assembly"/>
    <property type="evidence" value="ECO:0007669"/>
    <property type="project" value="InterPro"/>
</dbReference>
<accession>A0A091DBC4</accession>
<keyword evidence="8" id="KW-0496">Mitochondrion</keyword>
<dbReference type="PANTHER" id="PTHR36465:SF1">
    <property type="entry name" value="UBIQUINOL-CYTOCHROME-C REDUCTASE COMPLEX ASSEMBLY FACTOR 3"/>
    <property type="match status" value="1"/>
</dbReference>
<comment type="subcellular location">
    <subcellularLocation>
        <location evidence="2">Mitochondrion inner membrane</location>
        <topology evidence="2">Single-pass membrane protein</topology>
    </subcellularLocation>
</comment>
<gene>
    <name evidence="12" type="ORF">H920_09046</name>
</gene>
<dbReference type="Proteomes" id="UP000028990">
    <property type="component" value="Unassembled WGS sequence"/>
</dbReference>
<keyword evidence="9 11" id="KW-0472">Membrane</keyword>
<evidence type="ECO:0000256" key="7">
    <source>
        <dbReference type="ARBA" id="ARBA00022989"/>
    </source>
</evidence>
<evidence type="ECO:0000256" key="5">
    <source>
        <dbReference type="ARBA" id="ARBA00022692"/>
    </source>
</evidence>
<dbReference type="eggNOG" id="ENOG502S9VI">
    <property type="taxonomic scope" value="Eukaryota"/>
</dbReference>
<keyword evidence="10" id="KW-0066">ATP synthesis</keyword>
<dbReference type="GO" id="GO:0006754">
    <property type="term" value="P:ATP biosynthetic process"/>
    <property type="evidence" value="ECO:0007669"/>
    <property type="project" value="UniProtKB-KW"/>
</dbReference>
<dbReference type="Pfam" id="PF15141">
    <property type="entry name" value="UQCC3"/>
    <property type="match status" value="1"/>
</dbReference>
<comment type="function">
    <text evidence="1">Required for the assembly of the ubiquinol-cytochrome c reductase complex (mitochondrial respiratory chain complex III or cytochrome b-c1 complex), mediating cytochrome b recruitment and probably stabilization within the complex. Thereby, plays an important role in ATP production by mitochondria. Cardiolipin-binding protein, it may also control the cardiolipin composition of mitochondria membranes and their morphology.</text>
</comment>
<sequence>MPGLPDALPLLNHRDAGALELRFRSWAVCSLERLYDSRAAALARAGGGRSGCARQREVQLVGRDAASMRALRKVLITVAAVGAGAGIGSALFALVTPGELQKQAMLKEIPEQHPHHRDEKAYTQRLVMATLQEAAATQENVAWRKNWQEGGGSGTK</sequence>
<feature type="transmembrane region" description="Helical" evidence="11">
    <location>
        <begin position="74"/>
        <end position="95"/>
    </location>
</feature>
<protein>
    <recommendedName>
        <fullName evidence="4">Ubiquinol-cytochrome-c reductase complex assembly factor 3</fullName>
    </recommendedName>
</protein>
<name>A0A091DBC4_FUKDA</name>
<evidence type="ECO:0000256" key="8">
    <source>
        <dbReference type="ARBA" id="ARBA00023128"/>
    </source>
</evidence>